<dbReference type="AlphaFoldDB" id="A0A7C4W0E1"/>
<proteinExistence type="predicted"/>
<evidence type="ECO:0000256" key="4">
    <source>
        <dbReference type="ARBA" id="ARBA00023136"/>
    </source>
</evidence>
<feature type="transmembrane region" description="Helical" evidence="5">
    <location>
        <begin position="582"/>
        <end position="600"/>
    </location>
</feature>
<keyword evidence="2 5" id="KW-0812">Transmembrane</keyword>
<feature type="transmembrane region" description="Helical" evidence="5">
    <location>
        <begin position="485"/>
        <end position="508"/>
    </location>
</feature>
<evidence type="ECO:0000256" key="2">
    <source>
        <dbReference type="ARBA" id="ARBA00022692"/>
    </source>
</evidence>
<feature type="transmembrane region" description="Helical" evidence="5">
    <location>
        <begin position="21"/>
        <end position="44"/>
    </location>
</feature>
<evidence type="ECO:0000256" key="3">
    <source>
        <dbReference type="ARBA" id="ARBA00022989"/>
    </source>
</evidence>
<accession>A0A7C4W0E1</accession>
<protein>
    <submittedName>
        <fullName evidence="7">ABC transporter permease subunit</fullName>
    </submittedName>
</protein>
<feature type="transmembrane region" description="Helical" evidence="5">
    <location>
        <begin position="825"/>
        <end position="847"/>
    </location>
</feature>
<keyword evidence="4 5" id="KW-0472">Membrane</keyword>
<feature type="transmembrane region" description="Helical" evidence="5">
    <location>
        <begin position="756"/>
        <end position="777"/>
    </location>
</feature>
<dbReference type="SUPFAM" id="SSF161098">
    <property type="entry name" value="MetI-like"/>
    <property type="match status" value="2"/>
</dbReference>
<dbReference type="EMBL" id="DSUH01000307">
    <property type="protein sequence ID" value="HGU33835.1"/>
    <property type="molecule type" value="Genomic_DNA"/>
</dbReference>
<dbReference type="SUPFAM" id="SSF50978">
    <property type="entry name" value="WD40 repeat-like"/>
    <property type="match status" value="1"/>
</dbReference>
<organism evidence="7">
    <name type="scientific">Desulfatirhabdium butyrativorans</name>
    <dbReference type="NCBI Taxonomy" id="340467"/>
    <lineage>
        <taxon>Bacteria</taxon>
        <taxon>Pseudomonadati</taxon>
        <taxon>Thermodesulfobacteriota</taxon>
        <taxon>Desulfobacteria</taxon>
        <taxon>Desulfobacterales</taxon>
        <taxon>Desulfatirhabdiaceae</taxon>
        <taxon>Desulfatirhabdium</taxon>
    </lineage>
</organism>
<dbReference type="Gene3D" id="2.130.10.10">
    <property type="entry name" value="YVTN repeat-like/Quinoprotein amine dehydrogenase"/>
    <property type="match status" value="1"/>
</dbReference>
<evidence type="ECO:0000256" key="5">
    <source>
        <dbReference type="SAM" id="Phobius"/>
    </source>
</evidence>
<feature type="domain" description="ABC transmembrane type-1" evidence="6">
    <location>
        <begin position="479"/>
        <end position="847"/>
    </location>
</feature>
<dbReference type="Gene3D" id="1.10.3720.10">
    <property type="entry name" value="MetI-like"/>
    <property type="match status" value="2"/>
</dbReference>
<comment type="caution">
    <text evidence="7">The sequence shown here is derived from an EMBL/GenBank/DDBJ whole genome shotgun (WGS) entry which is preliminary data.</text>
</comment>
<feature type="transmembrane region" description="Helical" evidence="5">
    <location>
        <begin position="713"/>
        <end position="735"/>
    </location>
</feature>
<gene>
    <name evidence="7" type="ORF">ENS29_13440</name>
</gene>
<reference evidence="7" key="1">
    <citation type="journal article" date="2020" name="mSystems">
        <title>Genome- and Community-Level Interaction Insights into Carbon Utilization and Element Cycling Functions of Hydrothermarchaeota in Hydrothermal Sediment.</title>
        <authorList>
            <person name="Zhou Z."/>
            <person name="Liu Y."/>
            <person name="Xu W."/>
            <person name="Pan J."/>
            <person name="Luo Z.H."/>
            <person name="Li M."/>
        </authorList>
    </citation>
    <scope>NUCLEOTIDE SEQUENCE [LARGE SCALE GENOMIC DNA]</scope>
    <source>
        <strain evidence="7">SpSt-477</strain>
    </source>
</reference>
<evidence type="ECO:0000256" key="1">
    <source>
        <dbReference type="ARBA" id="ARBA00004651"/>
    </source>
</evidence>
<name>A0A7C4W0E1_9BACT</name>
<keyword evidence="3 5" id="KW-1133">Transmembrane helix</keyword>
<dbReference type="InterPro" id="IPR036322">
    <property type="entry name" value="WD40_repeat_dom_sf"/>
</dbReference>
<dbReference type="PROSITE" id="PS50928">
    <property type="entry name" value="ABC_TM1"/>
    <property type="match status" value="1"/>
</dbReference>
<feature type="transmembrane region" description="Helical" evidence="5">
    <location>
        <begin position="520"/>
        <end position="540"/>
    </location>
</feature>
<feature type="transmembrane region" description="Helical" evidence="5">
    <location>
        <begin position="671"/>
        <end position="693"/>
    </location>
</feature>
<dbReference type="InterPro" id="IPR000515">
    <property type="entry name" value="MetI-like"/>
</dbReference>
<feature type="transmembrane region" description="Helical" evidence="5">
    <location>
        <begin position="546"/>
        <end position="570"/>
    </location>
</feature>
<dbReference type="InterPro" id="IPR015943">
    <property type="entry name" value="WD40/YVTN_repeat-like_dom_sf"/>
</dbReference>
<dbReference type="CDD" id="cd06261">
    <property type="entry name" value="TM_PBP2"/>
    <property type="match status" value="1"/>
</dbReference>
<evidence type="ECO:0000259" key="6">
    <source>
        <dbReference type="PROSITE" id="PS50928"/>
    </source>
</evidence>
<dbReference type="PANTHER" id="PTHR42727">
    <property type="entry name" value="PHOSPHATE TRANSPORT SYSTEM PERMEASE PROTEIN"/>
    <property type="match status" value="1"/>
</dbReference>
<dbReference type="InterPro" id="IPR035906">
    <property type="entry name" value="MetI-like_sf"/>
</dbReference>
<sequence>MTLRREKTVRKTVLWADRLADRVITVGGISVIVAVLGILVFLVMEVMPLFSGARITESSRRTLANPPTAVLASGMDEYHTLVYLVLADGSIRVIHAETGMDLESVPIGQEGSEIRSVAETMDREHLAIGYSDGKVQMVDLKFDVQVIPEGQVPSTGLTSLNARDRTDGKSVYSLLPGQQVRVVRFTPIMEEPVSLGTSDRAVTAIAFQSGGKAERRTSILVTRTEDGLLNLNRIERRMNLMTGQMKTVIENTELPGLPDNVELFSMCLSEQADTLLIAAMDGRVFRYNLQKPDQPVLAETIRVLPQGVRLTAIHYLVGGQAVLVGGADGSLRLFFPINEETMGTADKRVLVEARRFDPLPDAVVQISPASRGKTFAVSTASGHVRVMHATSRKTLLDVSAAAPDLPTVTILSPRMDAVFALLRNGSTDLVRFSAPHPETDFATLFQRVWYEGYPQPTFTWQSSSGSDSFESKFSLVPLIFGSVKAALYSLLFAVPIAILAAIYTSEFVHPKVRGMLKPTMEVMASIPSVVLGFIAALVLAPVVDNWVAAVILTFILLPVLLFAASILWQWVPQHVAERTGGWVRMVGSIGLIGLAIFGSMKGVDWFESVFFGGDFKMWLTQPPRQAVPMLFLLFFPLTAVLIGLLYNRFMNAWMIRLYGRISLKTARVYDVLRWVALAAMVVVLDLAIASVVAALGFDARGRIVGTYVQRNTLIVGFAMGFAVIPLIFSIAEDALNAVPNHLRAASLACGATRWQTVLYVVLPAAMSGVFSAVMIGLGRAVGETMIVVMAAGNTPILDWNIFNGLRSLSATIAVELPEAVKGGTLYRVLFLSALVLFAMTFVINTVAEIVRLRFRKRAAQL</sequence>
<dbReference type="GO" id="GO:0005886">
    <property type="term" value="C:plasma membrane"/>
    <property type="evidence" value="ECO:0007669"/>
    <property type="project" value="UniProtKB-SubCell"/>
</dbReference>
<dbReference type="GO" id="GO:0055085">
    <property type="term" value="P:transmembrane transport"/>
    <property type="evidence" value="ECO:0007669"/>
    <property type="project" value="InterPro"/>
</dbReference>
<evidence type="ECO:0000313" key="7">
    <source>
        <dbReference type="EMBL" id="HGU33835.1"/>
    </source>
</evidence>
<dbReference type="PANTHER" id="PTHR42727:SF1">
    <property type="entry name" value="PHOSPHATE TRANSPORT SYSTEM PERMEASE"/>
    <property type="match status" value="1"/>
</dbReference>
<feature type="transmembrane region" description="Helical" evidence="5">
    <location>
        <begin position="626"/>
        <end position="650"/>
    </location>
</feature>
<comment type="subcellular location">
    <subcellularLocation>
        <location evidence="1">Cell membrane</location>
        <topology evidence="1">Multi-pass membrane protein</topology>
    </subcellularLocation>
</comment>